<evidence type="ECO:0000313" key="5">
    <source>
        <dbReference type="Proteomes" id="UP000001340"/>
    </source>
</evidence>
<proteinExistence type="inferred from homology"/>
<organism evidence="4 5">
    <name type="scientific">Leptospira interrogans str. UI 12758</name>
    <dbReference type="NCBI Taxonomy" id="1049938"/>
    <lineage>
        <taxon>Bacteria</taxon>
        <taxon>Pseudomonadati</taxon>
        <taxon>Spirochaetota</taxon>
        <taxon>Spirochaetia</taxon>
        <taxon>Leptospirales</taxon>
        <taxon>Leptospiraceae</taxon>
        <taxon>Leptospira</taxon>
    </lineage>
</organism>
<dbReference type="Proteomes" id="UP000001340">
    <property type="component" value="Unassembled WGS sequence"/>
</dbReference>
<dbReference type="GO" id="GO:0016853">
    <property type="term" value="F:isomerase activity"/>
    <property type="evidence" value="ECO:0007669"/>
    <property type="project" value="UniProtKB-KW"/>
</dbReference>
<comment type="similarity">
    <text evidence="1">Belongs to the PhzF family.</text>
</comment>
<dbReference type="SUPFAM" id="SSF54506">
    <property type="entry name" value="Diaminopimelate epimerase-like"/>
    <property type="match status" value="1"/>
</dbReference>
<dbReference type="Pfam" id="PF02567">
    <property type="entry name" value="PhzC-PhzF"/>
    <property type="match status" value="1"/>
</dbReference>
<dbReference type="EMBL" id="AHNR02000016">
    <property type="protein sequence ID" value="EKR56274.1"/>
    <property type="molecule type" value="Genomic_DNA"/>
</dbReference>
<dbReference type="InterPro" id="IPR003719">
    <property type="entry name" value="Phenazine_PhzF-like"/>
</dbReference>
<sequence>MKSILQWECSKAIFMKLRMLQIDSFAEKVFQGNPAAVCPLQEWISDEWMQKIASENNLSETAFFVLEGESYRIRWFTPLREVDLCGHATLAAAYHLFREGEVIGDKLNFQSLSGELNVFKKENILYLDFPSRKPEKVETPKEILNSFSISPKEVFKSRDYMLLYENENQLKKLEYSVEGVRELNTLGIIATCVGNDSYDFLSRFFAPSVGLYEDPVTGSAHCTLIPFWSERLGKKIMKAYQTSARGGKLFCEDLGERVRIGGTCVPYLDGWIEI</sequence>
<dbReference type="PANTHER" id="PTHR13774:SF17">
    <property type="entry name" value="PHENAZINE BIOSYNTHESIS-LIKE DOMAIN-CONTAINING PROTEIN"/>
    <property type="match status" value="1"/>
</dbReference>
<evidence type="ECO:0000256" key="1">
    <source>
        <dbReference type="ARBA" id="ARBA00008270"/>
    </source>
</evidence>
<keyword evidence="2" id="KW-0413">Isomerase</keyword>
<dbReference type="GO" id="GO:0005737">
    <property type="term" value="C:cytoplasm"/>
    <property type="evidence" value="ECO:0007669"/>
    <property type="project" value="TreeGrafter"/>
</dbReference>
<gene>
    <name evidence="4" type="ORF">LEP1GSC105_3371</name>
</gene>
<evidence type="ECO:0000313" key="4">
    <source>
        <dbReference type="EMBL" id="EKR56274.1"/>
    </source>
</evidence>
<dbReference type="NCBIfam" id="TIGR00654">
    <property type="entry name" value="PhzF_family"/>
    <property type="match status" value="1"/>
</dbReference>
<evidence type="ECO:0000256" key="2">
    <source>
        <dbReference type="ARBA" id="ARBA00023235"/>
    </source>
</evidence>
<feature type="active site" evidence="3">
    <location>
        <position position="60"/>
    </location>
</feature>
<dbReference type="PIRSF" id="PIRSF016184">
    <property type="entry name" value="PhzC_PhzF"/>
    <property type="match status" value="1"/>
</dbReference>
<accession>A0A0E2D887</accession>
<name>A0A0E2D887_LEPIR</name>
<protein>
    <submittedName>
        <fullName evidence="4">Phenazine biosynthesis protein, PhzF family</fullName>
    </submittedName>
</protein>
<comment type="caution">
    <text evidence="4">The sequence shown here is derived from an EMBL/GenBank/DDBJ whole genome shotgun (WGS) entry which is preliminary data.</text>
</comment>
<evidence type="ECO:0000256" key="3">
    <source>
        <dbReference type="PIRSR" id="PIRSR016184-1"/>
    </source>
</evidence>
<dbReference type="PANTHER" id="PTHR13774">
    <property type="entry name" value="PHENAZINE BIOSYNTHESIS PROTEIN"/>
    <property type="match status" value="1"/>
</dbReference>
<dbReference type="AlphaFoldDB" id="A0A0E2D887"/>
<reference evidence="4 5" key="1">
    <citation type="submission" date="2012-10" db="EMBL/GenBank/DDBJ databases">
        <authorList>
            <person name="Harkins D.M."/>
            <person name="Durkin A.S."/>
            <person name="Brinkac L.M."/>
            <person name="Haft D.H."/>
            <person name="Selengut J.D."/>
            <person name="Sanka R."/>
            <person name="DePew J."/>
            <person name="Purushe J."/>
            <person name="Chanthongthip A."/>
            <person name="Lattana O."/>
            <person name="Phetsouvanh R."/>
            <person name="Newton P.N."/>
            <person name="Vinetz J.M."/>
            <person name="Sutton G.G."/>
            <person name="Nierman W.C."/>
            <person name="Fouts D.E."/>
        </authorList>
    </citation>
    <scope>NUCLEOTIDE SEQUENCE [LARGE SCALE GENOMIC DNA]</scope>
    <source>
        <strain evidence="4 5">UI 12758</strain>
    </source>
</reference>
<dbReference type="Gene3D" id="3.10.310.10">
    <property type="entry name" value="Diaminopimelate Epimerase, Chain A, domain 1"/>
    <property type="match status" value="2"/>
</dbReference>